<evidence type="ECO:0000313" key="1">
    <source>
        <dbReference type="EMBL" id="KAK3516992.1"/>
    </source>
</evidence>
<organism evidence="1 2">
    <name type="scientific">Hemibagrus guttatus</name>
    <dbReference type="NCBI Taxonomy" id="175788"/>
    <lineage>
        <taxon>Eukaryota</taxon>
        <taxon>Metazoa</taxon>
        <taxon>Chordata</taxon>
        <taxon>Craniata</taxon>
        <taxon>Vertebrata</taxon>
        <taxon>Euteleostomi</taxon>
        <taxon>Actinopterygii</taxon>
        <taxon>Neopterygii</taxon>
        <taxon>Teleostei</taxon>
        <taxon>Ostariophysi</taxon>
        <taxon>Siluriformes</taxon>
        <taxon>Bagridae</taxon>
        <taxon>Hemibagrus</taxon>
    </lineage>
</organism>
<feature type="non-terminal residue" evidence="1">
    <location>
        <position position="14"/>
    </location>
</feature>
<reference evidence="1" key="1">
    <citation type="submission" date="2023-06" db="EMBL/GenBank/DDBJ databases">
        <title>Male Hemibagrus guttatus genome.</title>
        <authorList>
            <person name="Bian C."/>
        </authorList>
    </citation>
    <scope>NUCLEOTIDE SEQUENCE</scope>
    <source>
        <strain evidence="1">Male_cb2023</strain>
        <tissue evidence="1">Muscle</tissue>
    </source>
</reference>
<accession>A0AAE0UTG4</accession>
<keyword evidence="2" id="KW-1185">Reference proteome</keyword>
<proteinExistence type="predicted"/>
<protein>
    <submittedName>
        <fullName evidence="1">Uncharacterized protein</fullName>
    </submittedName>
</protein>
<evidence type="ECO:0000313" key="2">
    <source>
        <dbReference type="Proteomes" id="UP001274896"/>
    </source>
</evidence>
<gene>
    <name evidence="1" type="ORF">QTP70_029988</name>
</gene>
<sequence length="14" mass="1499">MLSGPAQCEVEVVH</sequence>
<dbReference type="EMBL" id="JAUCMX010000019">
    <property type="protein sequence ID" value="KAK3516992.1"/>
    <property type="molecule type" value="Genomic_DNA"/>
</dbReference>
<comment type="caution">
    <text evidence="1">The sequence shown here is derived from an EMBL/GenBank/DDBJ whole genome shotgun (WGS) entry which is preliminary data.</text>
</comment>
<dbReference type="Proteomes" id="UP001274896">
    <property type="component" value="Unassembled WGS sequence"/>
</dbReference>
<name>A0AAE0UTG4_9TELE</name>